<dbReference type="STRING" id="96561.Dole_3088"/>
<dbReference type="Pfam" id="PF10979">
    <property type="entry name" value="DUF2786"/>
    <property type="match status" value="1"/>
</dbReference>
<feature type="domain" description="DUF2786" evidence="2">
    <location>
        <begin position="127"/>
        <end position="165"/>
    </location>
</feature>
<dbReference type="EMBL" id="CP000859">
    <property type="protein sequence ID" value="ABW68891.1"/>
    <property type="molecule type" value="Genomic_DNA"/>
</dbReference>
<evidence type="ECO:0000313" key="4">
    <source>
        <dbReference type="EMBL" id="ABW68891.1"/>
    </source>
</evidence>
<gene>
    <name evidence="4" type="ordered locus">Dole_3088</name>
</gene>
<name>A8ZZL9_DESOH</name>
<dbReference type="eggNOG" id="COG1451">
    <property type="taxonomic scope" value="Bacteria"/>
</dbReference>
<dbReference type="GO" id="GO:0006950">
    <property type="term" value="P:response to stress"/>
    <property type="evidence" value="ECO:0007669"/>
    <property type="project" value="UniProtKB-ARBA"/>
</dbReference>
<dbReference type="OrthoDB" id="249404at2"/>
<protein>
    <recommendedName>
        <fullName evidence="6">DUF2786 domain-containing protein</fullName>
    </recommendedName>
</protein>
<evidence type="ECO:0000259" key="2">
    <source>
        <dbReference type="Pfam" id="PF10979"/>
    </source>
</evidence>
<dbReference type="HOGENOM" id="CLU_780158_0_0_7"/>
<feature type="domain" description="DUF7168" evidence="3">
    <location>
        <begin position="183"/>
        <end position="311"/>
    </location>
</feature>
<accession>A8ZZL9</accession>
<dbReference type="Proteomes" id="UP000008561">
    <property type="component" value="Chromosome"/>
</dbReference>
<dbReference type="RefSeq" id="WP_012176502.1">
    <property type="nucleotide sequence ID" value="NC_009943.1"/>
</dbReference>
<dbReference type="InterPro" id="IPR024498">
    <property type="entry name" value="DUF2786"/>
</dbReference>
<feature type="domain" description="SprT-like" evidence="1">
    <location>
        <begin position="21"/>
        <end position="111"/>
    </location>
</feature>
<evidence type="ECO:0000259" key="3">
    <source>
        <dbReference type="Pfam" id="PF23771"/>
    </source>
</evidence>
<organism evidence="4 5">
    <name type="scientific">Desulfosudis oleivorans (strain DSM 6200 / JCM 39069 / Hxd3)</name>
    <name type="common">Desulfococcus oleovorans</name>
    <dbReference type="NCBI Taxonomy" id="96561"/>
    <lineage>
        <taxon>Bacteria</taxon>
        <taxon>Pseudomonadati</taxon>
        <taxon>Thermodesulfobacteriota</taxon>
        <taxon>Desulfobacteria</taxon>
        <taxon>Desulfobacterales</taxon>
        <taxon>Desulfosudaceae</taxon>
        <taxon>Desulfosudis</taxon>
    </lineage>
</organism>
<evidence type="ECO:0008006" key="6">
    <source>
        <dbReference type="Google" id="ProtNLM"/>
    </source>
</evidence>
<sequence length="355" mass="41147">MNNSDDTRYQLYGAWNRHLYQWWDYYNSLYLKGGLKRPVIRLSSLKAVLGQWDAANRTLTLSLFHIEADDWFRVMDTLRHEMAHQYVDEVLRPVGESAHGPAFKAACQKLRCGHKSSDQGVPQEEGRALRRLKKVLSLAASPNENEAQLAMQKARELMLKYNLDRVALDCERDFFSRTLGTIKARHTSAELRMASLLGRFFFVEVLWQHTYDALQDKAGTVLMVYGTPSSLEMAHYVYDYLWMVMEALWTQYRTVNKVPGHQQRQRYFAGVLDGFYRKLEKQERAIQEIQALVWQGDPRLTGYYRYLNPRIRTCYGGGVHATGVYHAGVNDGRKVTLHKPIQEKKSSHGGYIARE</sequence>
<dbReference type="InterPro" id="IPR006640">
    <property type="entry name" value="SprT-like_domain"/>
</dbReference>
<keyword evidence="5" id="KW-1185">Reference proteome</keyword>
<evidence type="ECO:0000313" key="5">
    <source>
        <dbReference type="Proteomes" id="UP000008561"/>
    </source>
</evidence>
<evidence type="ECO:0000259" key="1">
    <source>
        <dbReference type="Pfam" id="PF10263"/>
    </source>
</evidence>
<reference evidence="4 5" key="1">
    <citation type="submission" date="2007-10" db="EMBL/GenBank/DDBJ databases">
        <title>Complete sequence of Desulfococcus oleovorans Hxd3.</title>
        <authorList>
            <consortium name="US DOE Joint Genome Institute"/>
            <person name="Copeland A."/>
            <person name="Lucas S."/>
            <person name="Lapidus A."/>
            <person name="Barry K."/>
            <person name="Glavina del Rio T."/>
            <person name="Dalin E."/>
            <person name="Tice H."/>
            <person name="Pitluck S."/>
            <person name="Kiss H."/>
            <person name="Brettin T."/>
            <person name="Bruce D."/>
            <person name="Detter J.C."/>
            <person name="Han C."/>
            <person name="Schmutz J."/>
            <person name="Larimer F."/>
            <person name="Land M."/>
            <person name="Hauser L."/>
            <person name="Kyrpides N."/>
            <person name="Kim E."/>
            <person name="Wawrik B."/>
            <person name="Richardson P."/>
        </authorList>
    </citation>
    <scope>NUCLEOTIDE SEQUENCE [LARGE SCALE GENOMIC DNA]</scope>
    <source>
        <strain evidence="5">DSM 6200 / JCM 39069 / Hxd3</strain>
    </source>
</reference>
<dbReference type="AlphaFoldDB" id="A8ZZL9"/>
<dbReference type="Pfam" id="PF23771">
    <property type="entry name" value="DUF7168"/>
    <property type="match status" value="1"/>
</dbReference>
<dbReference type="InterPro" id="IPR055592">
    <property type="entry name" value="DUF7168"/>
</dbReference>
<dbReference type="KEGG" id="dol:Dole_3088"/>
<dbReference type="Pfam" id="PF10263">
    <property type="entry name" value="SprT-like"/>
    <property type="match status" value="1"/>
</dbReference>
<proteinExistence type="predicted"/>